<evidence type="ECO:0000256" key="2">
    <source>
        <dbReference type="ARBA" id="ARBA00008420"/>
    </source>
</evidence>
<dbReference type="RefSeq" id="WP_407284870.1">
    <property type="nucleotide sequence ID" value="NZ_CP147982.1"/>
</dbReference>
<evidence type="ECO:0000256" key="6">
    <source>
        <dbReference type="ARBA" id="ARBA00022777"/>
    </source>
</evidence>
<dbReference type="Proteomes" id="UP001626628">
    <property type="component" value="Chromosome"/>
</dbReference>
<dbReference type="CDD" id="cd02021">
    <property type="entry name" value="GntK"/>
    <property type="match status" value="1"/>
</dbReference>
<comment type="similarity">
    <text evidence="2">Belongs to the gluconokinase GntK/GntV family.</text>
</comment>
<reference evidence="9 10" key="1">
    <citation type="submission" date="2024-03" db="EMBL/GenBank/DDBJ databases">
        <title>The complete genome of Streptomyces sirii sp.nov.</title>
        <authorList>
            <person name="Zakalyukina Y.V."/>
            <person name="Belik A.R."/>
            <person name="Biryukov M.V."/>
            <person name="Baturina O.A."/>
            <person name="Kabilov M.R."/>
        </authorList>
    </citation>
    <scope>NUCLEOTIDE SEQUENCE [LARGE SCALE GENOMIC DNA]</scope>
    <source>
        <strain evidence="9 10">BP-8</strain>
    </source>
</reference>
<keyword evidence="10" id="KW-1185">Reference proteome</keyword>
<dbReference type="SUPFAM" id="SSF52540">
    <property type="entry name" value="P-loop containing nucleoside triphosphate hydrolases"/>
    <property type="match status" value="1"/>
</dbReference>
<proteinExistence type="inferred from homology"/>
<evidence type="ECO:0000256" key="8">
    <source>
        <dbReference type="ARBA" id="ARBA00048090"/>
    </source>
</evidence>
<protein>
    <recommendedName>
        <fullName evidence="3">gluconokinase</fullName>
        <ecNumber evidence="3">2.7.1.12</ecNumber>
    </recommendedName>
</protein>
<evidence type="ECO:0000256" key="5">
    <source>
        <dbReference type="ARBA" id="ARBA00022741"/>
    </source>
</evidence>
<keyword evidence="6" id="KW-0418">Kinase</keyword>
<evidence type="ECO:0000313" key="10">
    <source>
        <dbReference type="Proteomes" id="UP001626628"/>
    </source>
</evidence>
<comment type="catalytic activity">
    <reaction evidence="8">
        <text>D-gluconate + ATP = 6-phospho-D-gluconate + ADP + H(+)</text>
        <dbReference type="Rhea" id="RHEA:19433"/>
        <dbReference type="ChEBI" id="CHEBI:15378"/>
        <dbReference type="ChEBI" id="CHEBI:18391"/>
        <dbReference type="ChEBI" id="CHEBI:30616"/>
        <dbReference type="ChEBI" id="CHEBI:58759"/>
        <dbReference type="ChEBI" id="CHEBI:456216"/>
        <dbReference type="EC" id="2.7.1.12"/>
    </reaction>
</comment>
<dbReference type="InterPro" id="IPR031322">
    <property type="entry name" value="Shikimate/glucono_kinase"/>
</dbReference>
<gene>
    <name evidence="9" type="ORF">WAB15_00725</name>
</gene>
<dbReference type="InterPro" id="IPR006001">
    <property type="entry name" value="Therm_gnt_kin"/>
</dbReference>
<keyword evidence="5" id="KW-0547">Nucleotide-binding</keyword>
<keyword evidence="7" id="KW-0067">ATP-binding</keyword>
<accession>A0ABZ2QDX2</accession>
<keyword evidence="4" id="KW-0808">Transferase</keyword>
<evidence type="ECO:0000256" key="4">
    <source>
        <dbReference type="ARBA" id="ARBA00022679"/>
    </source>
</evidence>
<dbReference type="PANTHER" id="PTHR43442:SF3">
    <property type="entry name" value="GLUCONOKINASE-RELATED"/>
    <property type="match status" value="1"/>
</dbReference>
<evidence type="ECO:0000256" key="3">
    <source>
        <dbReference type="ARBA" id="ARBA00012054"/>
    </source>
</evidence>
<evidence type="ECO:0000313" key="9">
    <source>
        <dbReference type="EMBL" id="WXK74630.1"/>
    </source>
</evidence>
<dbReference type="InterPro" id="IPR027417">
    <property type="entry name" value="P-loop_NTPase"/>
</dbReference>
<dbReference type="Pfam" id="PF01202">
    <property type="entry name" value="SKI"/>
    <property type="match status" value="1"/>
</dbReference>
<evidence type="ECO:0000256" key="7">
    <source>
        <dbReference type="ARBA" id="ARBA00022840"/>
    </source>
</evidence>
<dbReference type="EC" id="2.7.1.12" evidence="3"/>
<dbReference type="EMBL" id="CP147982">
    <property type="protein sequence ID" value="WXK74630.1"/>
    <property type="molecule type" value="Genomic_DNA"/>
</dbReference>
<evidence type="ECO:0000256" key="1">
    <source>
        <dbReference type="ARBA" id="ARBA00004761"/>
    </source>
</evidence>
<dbReference type="Gene3D" id="3.40.50.300">
    <property type="entry name" value="P-loop containing nucleotide triphosphate hydrolases"/>
    <property type="match status" value="1"/>
</dbReference>
<dbReference type="PANTHER" id="PTHR43442">
    <property type="entry name" value="GLUCONOKINASE-RELATED"/>
    <property type="match status" value="1"/>
</dbReference>
<sequence length="114" mass="12098">MAAGVPAAVVLVTGVSGSGKSTVARLLADRLGWVYKDADDFHTPASRARMAAGETLTDEDRRPWLTAVATWIDRQIAARQPAVVSCSALTSSRPSCWTASSRISRSRNPTNTPA</sequence>
<organism evidence="9 10">
    <name type="scientific">Streptomyces sirii</name>
    <dbReference type="NCBI Taxonomy" id="3127701"/>
    <lineage>
        <taxon>Bacteria</taxon>
        <taxon>Bacillati</taxon>
        <taxon>Actinomycetota</taxon>
        <taxon>Actinomycetes</taxon>
        <taxon>Kitasatosporales</taxon>
        <taxon>Streptomycetaceae</taxon>
        <taxon>Streptomyces</taxon>
    </lineage>
</organism>
<comment type="pathway">
    <text evidence="1">Carbohydrate acid metabolism.</text>
</comment>
<name>A0ABZ2QDX2_9ACTN</name>